<proteinExistence type="predicted"/>
<accession>A0A1B7SD01</accession>
<keyword evidence="2" id="KW-1185">Reference proteome</keyword>
<name>A0A1B7SD01_9ASCO</name>
<dbReference type="EMBL" id="JAEUBD010000146">
    <property type="protein sequence ID" value="KAH3676955.1"/>
    <property type="molecule type" value="Genomic_DNA"/>
</dbReference>
<organism evidence="1 2">
    <name type="scientific">Ogataea polymorpha</name>
    <dbReference type="NCBI Taxonomy" id="460523"/>
    <lineage>
        <taxon>Eukaryota</taxon>
        <taxon>Fungi</taxon>
        <taxon>Dikarya</taxon>
        <taxon>Ascomycota</taxon>
        <taxon>Saccharomycotina</taxon>
        <taxon>Pichiomycetes</taxon>
        <taxon>Pichiales</taxon>
        <taxon>Pichiaceae</taxon>
        <taxon>Ogataea</taxon>
    </lineage>
</organism>
<protein>
    <submittedName>
        <fullName evidence="1">Uncharacterized protein</fullName>
    </submittedName>
</protein>
<dbReference type="PANTHER" id="PTHR21329:SF3">
    <property type="entry name" value="PHOSPHATIDYLINOSITOL N-ACETYLGLUCOSAMINYLTRANSFERASE SUBUNIT Q"/>
    <property type="match status" value="1"/>
</dbReference>
<dbReference type="GO" id="GO:0016020">
    <property type="term" value="C:membrane"/>
    <property type="evidence" value="ECO:0007669"/>
    <property type="project" value="InterPro"/>
</dbReference>
<comment type="caution">
    <text evidence="1">The sequence shown here is derived from an EMBL/GenBank/DDBJ whole genome shotgun (WGS) entry which is preliminary data.</text>
</comment>
<dbReference type="Proteomes" id="UP000788993">
    <property type="component" value="Unassembled WGS sequence"/>
</dbReference>
<dbReference type="RefSeq" id="XP_018209340.1">
    <property type="nucleotide sequence ID" value="XM_018356366.1"/>
</dbReference>
<dbReference type="GO" id="GO:0005783">
    <property type="term" value="C:endoplasmic reticulum"/>
    <property type="evidence" value="ECO:0007669"/>
    <property type="project" value="TreeGrafter"/>
</dbReference>
<dbReference type="InterPro" id="IPR007720">
    <property type="entry name" value="PigQ/GPI1"/>
</dbReference>
<reference evidence="1" key="1">
    <citation type="journal article" date="2021" name="Open Biol.">
        <title>Shared evolutionary footprints suggest mitochondrial oxidative damage underlies multiple complex I losses in fungi.</title>
        <authorList>
            <person name="Schikora-Tamarit M.A."/>
            <person name="Marcet-Houben M."/>
            <person name="Nosek J."/>
            <person name="Gabaldon T."/>
        </authorList>
    </citation>
    <scope>NUCLEOTIDE SEQUENCE</scope>
    <source>
        <strain evidence="1">NCAIM Y.01608</strain>
    </source>
</reference>
<dbReference type="Pfam" id="PF05024">
    <property type="entry name" value="Gpi1"/>
    <property type="match status" value="1"/>
</dbReference>
<gene>
    <name evidence="1" type="ORF">OGATHE_001445</name>
</gene>
<dbReference type="PANTHER" id="PTHR21329">
    <property type="entry name" value="PHOSPHATIDYLINOSITOL N-ACETYLGLUCOSAMINYLTRANSFERASE SUBUNIT Q-RELATED"/>
    <property type="match status" value="1"/>
</dbReference>
<evidence type="ECO:0000313" key="1">
    <source>
        <dbReference type="EMBL" id="KAH3676955.1"/>
    </source>
</evidence>
<reference evidence="1" key="2">
    <citation type="submission" date="2021-01" db="EMBL/GenBank/DDBJ databases">
        <authorList>
            <person name="Schikora-Tamarit M.A."/>
        </authorList>
    </citation>
    <scope>NUCLEOTIDE SEQUENCE</scope>
    <source>
        <strain evidence="1">NCAIM Y.01608</strain>
    </source>
</reference>
<sequence length="604" mass="70838">MQKSIVSIFWPIDLLNPVSDQNLVVVGYKLNSQIVVIDFIQYSNFKKLNLKIEKNDLCLEIIGTVNFHHLNYRNFRFDDSTNMPVMEAHENLILFKPPLSKKLEYYSIKPISVDIFWTVTPQDVFPCSQTSPNKLDLHFGRPMRARDLENVMKFINLTEYTRYKLLNSHNDKSFFYADTIGHFINWFGSVILALYCATFQPICKKIITILTYPLWFGPETKIYVTLSTCSFVLHQLKFRAKQLHHLPNQFQRLRNSNYETERLLIKGTRFSPSEYIKFYNTLWLILNDLLMGIVMSNILSKYHNVLVQGMNVLVLKFEDSLLYLIKWLMSFPGGFKLNNELAEFFGELFMWVLDFWNEYVLRTMMNNSSTIIRAITLLVKFGGLNMLIASIMDILDITSLHLRCFYFASTRVFNWQWHIIQSLFRLFYGKKYNTLRNRIDSHNYEFDQLLFGIIIFTLLVYLLPTVIAFYLSFAVGRLLTLLLHTVLESALITLNHLPIVVLLLKAKHKERLPGGVIFECRTAANNTPYFQLMARPLSLKEIISSHIKSMTIFNLNNLREFQLEGSEANIKSVINQWNRVSLVRVLKNIAFGNFIDSFDYKRLF</sequence>
<dbReference type="GO" id="GO:0006506">
    <property type="term" value="P:GPI anchor biosynthetic process"/>
    <property type="evidence" value="ECO:0007669"/>
    <property type="project" value="InterPro"/>
</dbReference>
<evidence type="ECO:0000313" key="2">
    <source>
        <dbReference type="Proteomes" id="UP000788993"/>
    </source>
</evidence>
<dbReference type="AlphaFoldDB" id="A0A1B7SD01"/>